<dbReference type="EMBL" id="FZRA01000001">
    <property type="protein sequence ID" value="SNU06635.1"/>
    <property type="molecule type" value="Genomic_DNA"/>
</dbReference>
<dbReference type="PROSITE" id="PS51900">
    <property type="entry name" value="CB"/>
    <property type="match status" value="1"/>
</dbReference>
<dbReference type="Pfam" id="PF14659">
    <property type="entry name" value="Phage_int_SAM_3"/>
    <property type="match status" value="1"/>
</dbReference>
<dbReference type="RefSeq" id="WP_094140320.1">
    <property type="nucleotide sequence ID" value="NZ_FZRA01000001.1"/>
</dbReference>
<dbReference type="Gene3D" id="1.10.443.10">
    <property type="entry name" value="Intergrase catalytic core"/>
    <property type="match status" value="1"/>
</dbReference>
<dbReference type="SUPFAM" id="SSF56349">
    <property type="entry name" value="DNA breaking-rejoining enzymes"/>
    <property type="match status" value="1"/>
</dbReference>
<dbReference type="InterPro" id="IPR011010">
    <property type="entry name" value="DNA_brk_join_enz"/>
</dbReference>
<dbReference type="Gene3D" id="1.10.150.130">
    <property type="match status" value="1"/>
</dbReference>
<evidence type="ECO:0000313" key="9">
    <source>
        <dbReference type="Proteomes" id="UP000214649"/>
    </source>
</evidence>
<name>A0A239R907_STREI</name>
<evidence type="ECO:0000256" key="2">
    <source>
        <dbReference type="ARBA" id="ARBA00022908"/>
    </source>
</evidence>
<protein>
    <submittedName>
        <fullName evidence="8">Site-specific recombinase XerD</fullName>
    </submittedName>
</protein>
<reference evidence="8 9" key="1">
    <citation type="submission" date="2017-07" db="EMBL/GenBank/DDBJ databases">
        <authorList>
            <person name="Sun Z.S."/>
            <person name="Albrecht U."/>
            <person name="Echele G."/>
            <person name="Lee C.C."/>
        </authorList>
    </citation>
    <scope>NUCLEOTIDE SEQUENCE [LARGE SCALE GENOMIC DNA]</scope>
    <source>
        <strain evidence="8 9">AR3</strain>
    </source>
</reference>
<feature type="domain" description="Tyr recombinase" evidence="6">
    <location>
        <begin position="164"/>
        <end position="349"/>
    </location>
</feature>
<organism evidence="8 9">
    <name type="scientific">Streptococcus equinus</name>
    <name type="common">Streptococcus bovis</name>
    <dbReference type="NCBI Taxonomy" id="1335"/>
    <lineage>
        <taxon>Bacteria</taxon>
        <taxon>Bacillati</taxon>
        <taxon>Bacillota</taxon>
        <taxon>Bacilli</taxon>
        <taxon>Lactobacillales</taxon>
        <taxon>Streptococcaceae</taxon>
        <taxon>Streptococcus</taxon>
    </lineage>
</organism>
<accession>A0A239R907</accession>
<evidence type="ECO:0000256" key="5">
    <source>
        <dbReference type="PROSITE-ProRule" id="PRU01248"/>
    </source>
</evidence>
<gene>
    <name evidence="8" type="ORF">SAMN05216470_0604</name>
</gene>
<evidence type="ECO:0000259" key="7">
    <source>
        <dbReference type="PROSITE" id="PS51900"/>
    </source>
</evidence>
<dbReference type="GO" id="GO:0003677">
    <property type="term" value="F:DNA binding"/>
    <property type="evidence" value="ECO:0007669"/>
    <property type="project" value="UniProtKB-UniRule"/>
</dbReference>
<evidence type="ECO:0000256" key="4">
    <source>
        <dbReference type="ARBA" id="ARBA00023172"/>
    </source>
</evidence>
<evidence type="ECO:0000256" key="3">
    <source>
        <dbReference type="ARBA" id="ARBA00023125"/>
    </source>
</evidence>
<sequence length="355" mass="41545">MAFYRKKKSGWQFRISYKTADGKYKEISKSCFKTKAEAVNAAAIAQKELSEGIHEDKNITLADYFKEWMEIYKKPEVDPETYTKYKFSHKVIKEYFKDAKLSKITATQYQKVFNDLSERYVKETVKRINSNIRQAIKVALHEGSLKKDFTTLVKIHSSVESKKEEDKYLELDQRAEFIESVSKTIQYQSSFFCYVVAKTGLRFSEAQGLTNDDNCINRKELYIYIFRTYKINGARRGWGKTKNPQSVRKVPINQEFLDMLDKYLATGFVENDDNRLFTHVSNSMANKLIKKRTQTEVTCHGLRHTYVSFLIYHNVDVVSIARLVGHKDATETLQTYAHLFEKKQDEVFDFVRKIA</sequence>
<keyword evidence="2" id="KW-0229">DNA integration</keyword>
<feature type="domain" description="Core-binding (CB)" evidence="7">
    <location>
        <begin position="59"/>
        <end position="140"/>
    </location>
</feature>
<dbReference type="Pfam" id="PF14657">
    <property type="entry name" value="Arm-DNA-bind_4"/>
    <property type="match status" value="1"/>
</dbReference>
<comment type="similarity">
    <text evidence="1">Belongs to the 'phage' integrase family.</text>
</comment>
<dbReference type="GO" id="GO:0006310">
    <property type="term" value="P:DNA recombination"/>
    <property type="evidence" value="ECO:0007669"/>
    <property type="project" value="UniProtKB-KW"/>
</dbReference>
<dbReference type="CDD" id="cd01189">
    <property type="entry name" value="INT_ICEBs1_C_like"/>
    <property type="match status" value="1"/>
</dbReference>
<evidence type="ECO:0000259" key="6">
    <source>
        <dbReference type="PROSITE" id="PS51898"/>
    </source>
</evidence>
<dbReference type="Pfam" id="PF00589">
    <property type="entry name" value="Phage_integrase"/>
    <property type="match status" value="1"/>
</dbReference>
<evidence type="ECO:0000313" key="8">
    <source>
        <dbReference type="EMBL" id="SNU06635.1"/>
    </source>
</evidence>
<evidence type="ECO:0000256" key="1">
    <source>
        <dbReference type="ARBA" id="ARBA00008857"/>
    </source>
</evidence>
<dbReference type="InterPro" id="IPR004107">
    <property type="entry name" value="Integrase_SAM-like_N"/>
</dbReference>
<dbReference type="InterPro" id="IPR010998">
    <property type="entry name" value="Integrase_recombinase_N"/>
</dbReference>
<keyword evidence="3 5" id="KW-0238">DNA-binding</keyword>
<dbReference type="GO" id="GO:0015074">
    <property type="term" value="P:DNA integration"/>
    <property type="evidence" value="ECO:0007669"/>
    <property type="project" value="UniProtKB-KW"/>
</dbReference>
<dbReference type="InterPro" id="IPR013762">
    <property type="entry name" value="Integrase-like_cat_sf"/>
</dbReference>
<dbReference type="PROSITE" id="PS51898">
    <property type="entry name" value="TYR_RECOMBINASE"/>
    <property type="match status" value="1"/>
</dbReference>
<proteinExistence type="inferred from homology"/>
<dbReference type="InterPro" id="IPR028259">
    <property type="entry name" value="AP2-like_int_N"/>
</dbReference>
<keyword evidence="4" id="KW-0233">DNA recombination</keyword>
<dbReference type="InterPro" id="IPR050090">
    <property type="entry name" value="Tyrosine_recombinase_XerCD"/>
</dbReference>
<dbReference type="InterPro" id="IPR002104">
    <property type="entry name" value="Integrase_catalytic"/>
</dbReference>
<dbReference type="PANTHER" id="PTHR30349:SF64">
    <property type="entry name" value="PROPHAGE INTEGRASE INTD-RELATED"/>
    <property type="match status" value="1"/>
</dbReference>
<dbReference type="PANTHER" id="PTHR30349">
    <property type="entry name" value="PHAGE INTEGRASE-RELATED"/>
    <property type="match status" value="1"/>
</dbReference>
<dbReference type="Proteomes" id="UP000214649">
    <property type="component" value="Unassembled WGS sequence"/>
</dbReference>
<dbReference type="AlphaFoldDB" id="A0A239R907"/>
<dbReference type="InterPro" id="IPR044068">
    <property type="entry name" value="CB"/>
</dbReference>